<feature type="repeat" description="NHL" evidence="2">
    <location>
        <begin position="157"/>
        <end position="200"/>
    </location>
</feature>
<dbReference type="SUPFAM" id="SSF63829">
    <property type="entry name" value="Calcium-dependent phosphotriesterase"/>
    <property type="match status" value="1"/>
</dbReference>
<dbReference type="PANTHER" id="PTHR24104">
    <property type="entry name" value="E3 UBIQUITIN-PROTEIN LIGASE NHLRC1-RELATED"/>
    <property type="match status" value="1"/>
</dbReference>
<dbReference type="CDD" id="cd14956">
    <property type="entry name" value="NHL_like_3"/>
    <property type="match status" value="1"/>
</dbReference>
<feature type="repeat" description="NHL" evidence="2">
    <location>
        <begin position="211"/>
        <end position="251"/>
    </location>
</feature>
<dbReference type="Gene3D" id="2.120.10.30">
    <property type="entry name" value="TolB, C-terminal domain"/>
    <property type="match status" value="4"/>
</dbReference>
<dbReference type="Pfam" id="PF01436">
    <property type="entry name" value="NHL"/>
    <property type="match status" value="3"/>
</dbReference>
<sequence>MVAGCTPSGPAQGQLDAVWGNPGTGEGKLNHPRAICIDADNLLYIVDKTPRIQVFTPDGKLVRTWQTPEFQFGKPCGLSFDLEGNLLVADTHYYRILTYTKEGKLLAEKTIGGERGFTPGKFHFVTDCQQDAEGNYFIAEYGEFDRVQRFTRDRQFVSQWGGHGSDIGQFLRPQKMEFDRQGLLWITDACNHRLQVFDVSGPEPKLAKSWGEYGSGPGQLSYPYDLHLDEPAGHIYLCEFGNHRIQKFTLDGQYLGHWGRNGRQPGELDQPWGLTRDSYGRLYVIDTYNHRVQRFWL</sequence>
<dbReference type="InterPro" id="IPR011042">
    <property type="entry name" value="6-blade_b-propeller_TolB-like"/>
</dbReference>
<evidence type="ECO:0000256" key="1">
    <source>
        <dbReference type="ARBA" id="ARBA00022737"/>
    </source>
</evidence>
<feature type="repeat" description="NHL" evidence="2">
    <location>
        <begin position="20"/>
        <end position="58"/>
    </location>
</feature>
<dbReference type="Proteomes" id="UP000315017">
    <property type="component" value="Chromosome"/>
</dbReference>
<dbReference type="PROSITE" id="PS51125">
    <property type="entry name" value="NHL"/>
    <property type="match status" value="4"/>
</dbReference>
<dbReference type="InterPro" id="IPR001258">
    <property type="entry name" value="NHL_repeat"/>
</dbReference>
<dbReference type="InterPro" id="IPR050952">
    <property type="entry name" value="TRIM-NHL_E3_ligases"/>
</dbReference>
<evidence type="ECO:0000313" key="3">
    <source>
        <dbReference type="EMBL" id="QDU30567.1"/>
    </source>
</evidence>
<reference evidence="3 4" key="1">
    <citation type="submission" date="2019-02" db="EMBL/GenBank/DDBJ databases">
        <title>Deep-cultivation of Planctomycetes and their phenomic and genomic characterization uncovers novel biology.</title>
        <authorList>
            <person name="Wiegand S."/>
            <person name="Jogler M."/>
            <person name="Boedeker C."/>
            <person name="Pinto D."/>
            <person name="Vollmers J."/>
            <person name="Rivas-Marin E."/>
            <person name="Kohn T."/>
            <person name="Peeters S.H."/>
            <person name="Heuer A."/>
            <person name="Rast P."/>
            <person name="Oberbeckmann S."/>
            <person name="Bunk B."/>
            <person name="Jeske O."/>
            <person name="Meyerdierks A."/>
            <person name="Storesund J.E."/>
            <person name="Kallscheuer N."/>
            <person name="Luecker S."/>
            <person name="Lage O.M."/>
            <person name="Pohl T."/>
            <person name="Merkel B.J."/>
            <person name="Hornburger P."/>
            <person name="Mueller R.-W."/>
            <person name="Bruemmer F."/>
            <person name="Labrenz M."/>
            <person name="Spormann A.M."/>
            <person name="Op den Camp H."/>
            <person name="Overmann J."/>
            <person name="Amann R."/>
            <person name="Jetten M.S.M."/>
            <person name="Mascher T."/>
            <person name="Medema M.H."/>
            <person name="Devos D.P."/>
            <person name="Kaster A.-K."/>
            <person name="Ovreas L."/>
            <person name="Rohde M."/>
            <person name="Galperin M.Y."/>
            <person name="Jogler C."/>
        </authorList>
    </citation>
    <scope>NUCLEOTIDE SEQUENCE [LARGE SCALE GENOMIC DNA]</scope>
    <source>
        <strain evidence="3 4">ETA_A8</strain>
    </source>
</reference>
<evidence type="ECO:0000256" key="2">
    <source>
        <dbReference type="PROSITE-ProRule" id="PRU00504"/>
    </source>
</evidence>
<dbReference type="PANTHER" id="PTHR24104:SF25">
    <property type="entry name" value="PROTEIN LIN-41"/>
    <property type="match status" value="1"/>
</dbReference>
<evidence type="ECO:0000313" key="4">
    <source>
        <dbReference type="Proteomes" id="UP000315017"/>
    </source>
</evidence>
<feature type="repeat" description="NHL" evidence="2">
    <location>
        <begin position="259"/>
        <end position="293"/>
    </location>
</feature>
<accession>A0A517YK29</accession>
<gene>
    <name evidence="3" type="ORF">ETAA8_57130</name>
</gene>
<proteinExistence type="predicted"/>
<protein>
    <submittedName>
        <fullName evidence="3">NHL repeat protein</fullName>
    </submittedName>
</protein>
<keyword evidence="1" id="KW-0677">Repeat</keyword>
<dbReference type="EMBL" id="CP036274">
    <property type="protein sequence ID" value="QDU30567.1"/>
    <property type="molecule type" value="Genomic_DNA"/>
</dbReference>
<keyword evidence="4" id="KW-1185">Reference proteome</keyword>
<name>A0A517YK29_9BACT</name>
<dbReference type="GO" id="GO:0008270">
    <property type="term" value="F:zinc ion binding"/>
    <property type="evidence" value="ECO:0007669"/>
    <property type="project" value="UniProtKB-KW"/>
</dbReference>
<dbReference type="AlphaFoldDB" id="A0A517YK29"/>
<organism evidence="3 4">
    <name type="scientific">Anatilimnocola aggregata</name>
    <dbReference type="NCBI Taxonomy" id="2528021"/>
    <lineage>
        <taxon>Bacteria</taxon>
        <taxon>Pseudomonadati</taxon>
        <taxon>Planctomycetota</taxon>
        <taxon>Planctomycetia</taxon>
        <taxon>Pirellulales</taxon>
        <taxon>Pirellulaceae</taxon>
        <taxon>Anatilimnocola</taxon>
    </lineage>
</organism>
<dbReference type="KEGG" id="aagg:ETAA8_57130"/>